<keyword evidence="9" id="KW-0539">Nucleus</keyword>
<evidence type="ECO:0000313" key="13">
    <source>
        <dbReference type="EMBL" id="WVZ56860.1"/>
    </source>
</evidence>
<sequence length="753" mass="82940">MTESLTPSAVTLPGSPQPPARSPPPVGRQAARGQAATARVQGAKAPGRSPLTESPPPVAARSSTAPPQQLPLRWTTGAAPPPQQPAGALQCSGAPFLFRRGILKAPAPVLPSSDRRSASSLDVPAGPAPPYDPASALYGSHGYISSILQCKWLQTLMSQSEEDIDEEMEAWAEDGGNKNDADFEDPDVVAAVIAADKEAAAAAKEEEFAADKAAADKAAVEKGNEKVVIDVDADEVKKKREIAKRSDIWKHFTEIKDEDGVVVKGRCKYCNHDIAAHPVNNGKKGDDIGKHLQKVLLDWGLDKIMTVTVDNASANDSGVSYLRRQMNSLKTSITQGKYLHMRCAAHIVNLIVQECLKEILESVKRVRAAVRFVRNGTSRLARFKECAILEKVDTKAFLILDVCTRWNSTYDMLKAACAYEKAFARYAEEDPYFTIELISDNGPGVPDEQDWENARKMAEFLGYFAEITKRVSASLSVTSHTYFHEIGEVNILVNNWLNSSDPMQLAMGKRMKDKFDKYWGQWHDIVENENDKAKGKGKDKDKENINLLIFVAVALDPRYKLSEYTELAIQEIYGESTGEKVWAAVNKGLHGLFEEYRATFAPSDGTPAQSTESESPQSKQGGGSGRMMKTIVAKRMKLNNGSSSSYNRGSRSELEKYLAEECEDDTKKFDILAWWKGQSSRFPILSRLARDVLAIPISTVASESAFSTCGRIMDDFRTSLTPFMVEALVCTQDWLRRCGGTADLIRAKYTCHH</sequence>
<dbReference type="PROSITE" id="PS50808">
    <property type="entry name" value="ZF_BED"/>
    <property type="match status" value="1"/>
</dbReference>
<comment type="subunit">
    <text evidence="2">Homodimer.</text>
</comment>
<keyword evidence="14" id="KW-1185">Reference proteome</keyword>
<name>A0AAQ3PUA7_PASNO</name>
<dbReference type="PANTHER" id="PTHR46481:SF7">
    <property type="entry name" value="ZINC FINGER BED DOMAIN-CONTAINING PROTEIN RICESLEEPER 2-LIKE"/>
    <property type="match status" value="1"/>
</dbReference>
<dbReference type="Proteomes" id="UP001341281">
    <property type="component" value="Chromosome 02"/>
</dbReference>
<comment type="subcellular location">
    <subcellularLocation>
        <location evidence="1">Nucleus</location>
    </subcellularLocation>
</comment>
<dbReference type="GO" id="GO:0046983">
    <property type="term" value="F:protein dimerization activity"/>
    <property type="evidence" value="ECO:0007669"/>
    <property type="project" value="InterPro"/>
</dbReference>
<dbReference type="InterPro" id="IPR012337">
    <property type="entry name" value="RNaseH-like_sf"/>
</dbReference>
<dbReference type="PANTHER" id="PTHR46481">
    <property type="entry name" value="ZINC FINGER BED DOMAIN-CONTAINING PROTEIN 4"/>
    <property type="match status" value="1"/>
</dbReference>
<evidence type="ECO:0000313" key="14">
    <source>
        <dbReference type="Proteomes" id="UP001341281"/>
    </source>
</evidence>
<dbReference type="SUPFAM" id="SSF53098">
    <property type="entry name" value="Ribonuclease H-like"/>
    <property type="match status" value="1"/>
</dbReference>
<proteinExistence type="predicted"/>
<evidence type="ECO:0000256" key="3">
    <source>
        <dbReference type="ARBA" id="ARBA00022723"/>
    </source>
</evidence>
<feature type="region of interest" description="Disordered" evidence="11">
    <location>
        <begin position="1"/>
        <end position="91"/>
    </location>
</feature>
<dbReference type="GO" id="GO:0003677">
    <property type="term" value="F:DNA binding"/>
    <property type="evidence" value="ECO:0007669"/>
    <property type="project" value="UniProtKB-KW"/>
</dbReference>
<feature type="region of interest" description="Disordered" evidence="11">
    <location>
        <begin position="602"/>
        <end position="625"/>
    </location>
</feature>
<reference evidence="13 14" key="1">
    <citation type="submission" date="2024-02" db="EMBL/GenBank/DDBJ databases">
        <title>High-quality chromosome-scale genome assembly of Pensacola bahiagrass (Paspalum notatum Flugge var. saurae).</title>
        <authorList>
            <person name="Vega J.M."/>
            <person name="Podio M."/>
            <person name="Orjuela J."/>
            <person name="Siena L.A."/>
            <person name="Pessino S.C."/>
            <person name="Combes M.C."/>
            <person name="Mariac C."/>
            <person name="Albertini E."/>
            <person name="Pupilli F."/>
            <person name="Ortiz J.P.A."/>
            <person name="Leblanc O."/>
        </authorList>
    </citation>
    <scope>NUCLEOTIDE SEQUENCE [LARGE SCALE GENOMIC DNA]</scope>
    <source>
        <strain evidence="13">R1</strain>
        <tissue evidence="13">Leaf</tissue>
    </source>
</reference>
<feature type="domain" description="BED-type" evidence="12">
    <location>
        <begin position="243"/>
        <end position="294"/>
    </location>
</feature>
<feature type="compositionally biased region" description="Low complexity" evidence="11">
    <location>
        <begin position="27"/>
        <end position="43"/>
    </location>
</feature>
<dbReference type="AlphaFoldDB" id="A0AAQ3PUA7"/>
<evidence type="ECO:0000256" key="10">
    <source>
        <dbReference type="PROSITE-ProRule" id="PRU00027"/>
    </source>
</evidence>
<evidence type="ECO:0000256" key="5">
    <source>
        <dbReference type="ARBA" id="ARBA00022833"/>
    </source>
</evidence>
<gene>
    <name evidence="13" type="ORF">U9M48_007332</name>
</gene>
<keyword evidence="8" id="KW-0804">Transcription</keyword>
<organism evidence="13 14">
    <name type="scientific">Paspalum notatum var. saurae</name>
    <dbReference type="NCBI Taxonomy" id="547442"/>
    <lineage>
        <taxon>Eukaryota</taxon>
        <taxon>Viridiplantae</taxon>
        <taxon>Streptophyta</taxon>
        <taxon>Embryophyta</taxon>
        <taxon>Tracheophyta</taxon>
        <taxon>Spermatophyta</taxon>
        <taxon>Magnoliopsida</taxon>
        <taxon>Liliopsida</taxon>
        <taxon>Poales</taxon>
        <taxon>Poaceae</taxon>
        <taxon>PACMAD clade</taxon>
        <taxon>Panicoideae</taxon>
        <taxon>Andropogonodae</taxon>
        <taxon>Paspaleae</taxon>
        <taxon>Paspalinae</taxon>
        <taxon>Paspalum</taxon>
    </lineage>
</organism>
<keyword evidence="3" id="KW-0479">Metal-binding</keyword>
<keyword evidence="5" id="KW-0862">Zinc</keyword>
<keyword evidence="7" id="KW-0238">DNA-binding</keyword>
<evidence type="ECO:0000256" key="4">
    <source>
        <dbReference type="ARBA" id="ARBA00022771"/>
    </source>
</evidence>
<evidence type="ECO:0000259" key="12">
    <source>
        <dbReference type="PROSITE" id="PS50808"/>
    </source>
</evidence>
<accession>A0AAQ3PUA7</accession>
<evidence type="ECO:0000256" key="11">
    <source>
        <dbReference type="SAM" id="MobiDB-lite"/>
    </source>
</evidence>
<evidence type="ECO:0000256" key="1">
    <source>
        <dbReference type="ARBA" id="ARBA00004123"/>
    </source>
</evidence>
<evidence type="ECO:0000256" key="2">
    <source>
        <dbReference type="ARBA" id="ARBA00011738"/>
    </source>
</evidence>
<evidence type="ECO:0000256" key="7">
    <source>
        <dbReference type="ARBA" id="ARBA00023125"/>
    </source>
</evidence>
<evidence type="ECO:0000256" key="9">
    <source>
        <dbReference type="ARBA" id="ARBA00023242"/>
    </source>
</evidence>
<dbReference type="InterPro" id="IPR003656">
    <property type="entry name" value="Znf_BED"/>
</dbReference>
<evidence type="ECO:0000256" key="6">
    <source>
        <dbReference type="ARBA" id="ARBA00023015"/>
    </source>
</evidence>
<keyword evidence="6" id="KW-0805">Transcription regulation</keyword>
<evidence type="ECO:0000256" key="8">
    <source>
        <dbReference type="ARBA" id="ARBA00023163"/>
    </source>
</evidence>
<feature type="region of interest" description="Disordered" evidence="11">
    <location>
        <begin position="107"/>
        <end position="128"/>
    </location>
</feature>
<dbReference type="GO" id="GO:0005634">
    <property type="term" value="C:nucleus"/>
    <property type="evidence" value="ECO:0007669"/>
    <property type="project" value="UniProtKB-SubCell"/>
</dbReference>
<feature type="compositionally biased region" description="Polar residues" evidence="11">
    <location>
        <begin position="606"/>
        <end position="619"/>
    </location>
</feature>
<feature type="compositionally biased region" description="Pro residues" evidence="11">
    <location>
        <begin position="15"/>
        <end position="26"/>
    </location>
</feature>
<dbReference type="InterPro" id="IPR025525">
    <property type="entry name" value="hAT-like_transposase_RNase-H"/>
</dbReference>
<dbReference type="GO" id="GO:0008270">
    <property type="term" value="F:zinc ion binding"/>
    <property type="evidence" value="ECO:0007669"/>
    <property type="project" value="UniProtKB-KW"/>
</dbReference>
<dbReference type="InterPro" id="IPR052035">
    <property type="entry name" value="ZnF_BED_domain_contain"/>
</dbReference>
<dbReference type="EMBL" id="CP144746">
    <property type="protein sequence ID" value="WVZ56860.1"/>
    <property type="molecule type" value="Genomic_DNA"/>
</dbReference>
<dbReference type="InterPro" id="IPR008906">
    <property type="entry name" value="HATC_C_dom"/>
</dbReference>
<dbReference type="Pfam" id="PF14372">
    <property type="entry name" value="hAT-like_RNase-H"/>
    <property type="match status" value="2"/>
</dbReference>
<protein>
    <recommendedName>
        <fullName evidence="12">BED-type domain-containing protein</fullName>
    </recommendedName>
</protein>
<dbReference type="Pfam" id="PF05699">
    <property type="entry name" value="Dimer_Tnp_hAT"/>
    <property type="match status" value="1"/>
</dbReference>
<keyword evidence="4 10" id="KW-0863">Zinc-finger</keyword>